<protein>
    <submittedName>
        <fullName evidence="3">Uncharacterized protein</fullName>
    </submittedName>
</protein>
<dbReference type="RefSeq" id="WP_076347416.1">
    <property type="nucleotide sequence ID" value="NZ_CP019082.1"/>
</dbReference>
<feature type="region of interest" description="Disordered" evidence="1">
    <location>
        <begin position="198"/>
        <end position="237"/>
    </location>
</feature>
<sequence length="237" mass="25891">MYLISDDPTWLAGGLALAAVACFLALKTTQEGKYLIWGVAALAGAGLVVAVEWVWVTDDERIEYVVYDLRKALLAGDVDGVLARMTPEVQYVQEGQTLSGAATRLLIRTSMAGSRFETLRIHNLQTSVGRQTRRGKAEFKVFVQGNVQGPLGMGGAGAANTSWSLGFEEAKPKVWLVNRITPVSLPYNVAATINAPRVEPSETQRPFFGRRHPRTDAPEKAGRGRRMIPFNPPEPAR</sequence>
<evidence type="ECO:0000313" key="4">
    <source>
        <dbReference type="Proteomes" id="UP000186309"/>
    </source>
</evidence>
<accession>A0A1U7CS65</accession>
<keyword evidence="2" id="KW-1133">Transmembrane helix</keyword>
<reference evidence="4" key="1">
    <citation type="submission" date="2016-12" db="EMBL/GenBank/DDBJ databases">
        <title>Comparative genomics of four Isosphaeraceae planctomycetes: a common pool of plasmids and glycoside hydrolase genes.</title>
        <authorList>
            <person name="Ivanova A."/>
        </authorList>
    </citation>
    <scope>NUCLEOTIDE SEQUENCE [LARGE SCALE GENOMIC DNA]</scope>
    <source>
        <strain evidence="4">PX4</strain>
    </source>
</reference>
<organism evidence="3 4">
    <name type="scientific">Paludisphaera borealis</name>
    <dbReference type="NCBI Taxonomy" id="1387353"/>
    <lineage>
        <taxon>Bacteria</taxon>
        <taxon>Pseudomonadati</taxon>
        <taxon>Planctomycetota</taxon>
        <taxon>Planctomycetia</taxon>
        <taxon>Isosphaerales</taxon>
        <taxon>Isosphaeraceae</taxon>
        <taxon>Paludisphaera</taxon>
    </lineage>
</organism>
<dbReference type="AlphaFoldDB" id="A0A1U7CS65"/>
<evidence type="ECO:0000256" key="1">
    <source>
        <dbReference type="SAM" id="MobiDB-lite"/>
    </source>
</evidence>
<proteinExistence type="predicted"/>
<dbReference type="OrthoDB" id="270311at2"/>
<evidence type="ECO:0000313" key="3">
    <source>
        <dbReference type="EMBL" id="APW61790.1"/>
    </source>
</evidence>
<dbReference type="Proteomes" id="UP000186309">
    <property type="component" value="Chromosome"/>
</dbReference>
<feature type="transmembrane region" description="Helical" evidence="2">
    <location>
        <begin position="34"/>
        <end position="55"/>
    </location>
</feature>
<keyword evidence="4" id="KW-1185">Reference proteome</keyword>
<name>A0A1U7CS65_9BACT</name>
<gene>
    <name evidence="3" type="ORF">BSF38_03319</name>
</gene>
<keyword evidence="2" id="KW-0812">Transmembrane</keyword>
<keyword evidence="2" id="KW-0472">Membrane</keyword>
<evidence type="ECO:0000256" key="2">
    <source>
        <dbReference type="SAM" id="Phobius"/>
    </source>
</evidence>
<feature type="transmembrane region" description="Helical" evidence="2">
    <location>
        <begin position="9"/>
        <end position="28"/>
    </location>
</feature>
<dbReference type="EMBL" id="CP019082">
    <property type="protein sequence ID" value="APW61790.1"/>
    <property type="molecule type" value="Genomic_DNA"/>
</dbReference>
<dbReference type="KEGG" id="pbor:BSF38_03319"/>